<keyword evidence="5" id="KW-0862">Zinc</keyword>
<keyword evidence="6" id="KW-0539">Nucleus</keyword>
<keyword evidence="2" id="KW-0479">Metal-binding</keyword>
<dbReference type="PROSITE" id="PS50157">
    <property type="entry name" value="ZINC_FINGER_C2H2_2"/>
    <property type="match status" value="1"/>
</dbReference>
<dbReference type="PANTHER" id="PTHR24394">
    <property type="entry name" value="ZINC FINGER PROTEIN"/>
    <property type="match status" value="1"/>
</dbReference>
<feature type="non-terminal residue" evidence="9">
    <location>
        <position position="211"/>
    </location>
</feature>
<protein>
    <submittedName>
        <fullName evidence="9">Zinc finger protein 572</fullName>
    </submittedName>
</protein>
<sequence>MAELSMEVEDSHSVDDEMTCGASIAESCESSGGDTEGPEIMEELAIKKEPAKDDEAEVDIQDACFNSESSEVQFTSDQMKSDKLTDCDIKDGFVINLVSDKRMIARHPKDQCYTSTSPRSSIDHLLIIKDEFGITHNLDCRVVLRRLSTTEILTWECAYPARCPSVTKEHQETHTSERPHACDNCDYRAERLSTLKRHMRTHTGEKPHACG</sequence>
<dbReference type="EMBL" id="GDHC01002188">
    <property type="protein sequence ID" value="JAQ16441.1"/>
    <property type="molecule type" value="Transcribed_RNA"/>
</dbReference>
<dbReference type="FunFam" id="3.30.160.60:FF:002069">
    <property type="entry name" value="Uncharacterized protein"/>
    <property type="match status" value="1"/>
</dbReference>
<accession>A0A146M9J5</accession>
<dbReference type="SMART" id="SM00355">
    <property type="entry name" value="ZnF_C2H2"/>
    <property type="match status" value="1"/>
</dbReference>
<evidence type="ECO:0000256" key="6">
    <source>
        <dbReference type="ARBA" id="ARBA00023242"/>
    </source>
</evidence>
<evidence type="ECO:0000256" key="2">
    <source>
        <dbReference type="ARBA" id="ARBA00022723"/>
    </source>
</evidence>
<evidence type="ECO:0000256" key="7">
    <source>
        <dbReference type="PROSITE-ProRule" id="PRU00042"/>
    </source>
</evidence>
<name>A0A146M9J5_LYGHE</name>
<dbReference type="GO" id="GO:0000981">
    <property type="term" value="F:DNA-binding transcription factor activity, RNA polymerase II-specific"/>
    <property type="evidence" value="ECO:0007669"/>
    <property type="project" value="TreeGrafter"/>
</dbReference>
<keyword evidence="3" id="KW-0677">Repeat</keyword>
<keyword evidence="4 7" id="KW-0863">Zinc-finger</keyword>
<evidence type="ECO:0000256" key="5">
    <source>
        <dbReference type="ARBA" id="ARBA00022833"/>
    </source>
</evidence>
<dbReference type="SUPFAM" id="SSF57667">
    <property type="entry name" value="beta-beta-alpha zinc fingers"/>
    <property type="match status" value="1"/>
</dbReference>
<dbReference type="InterPro" id="IPR013087">
    <property type="entry name" value="Znf_C2H2_type"/>
</dbReference>
<evidence type="ECO:0000259" key="8">
    <source>
        <dbReference type="PROSITE" id="PS50157"/>
    </source>
</evidence>
<evidence type="ECO:0000256" key="3">
    <source>
        <dbReference type="ARBA" id="ARBA00022737"/>
    </source>
</evidence>
<reference evidence="9" key="1">
    <citation type="journal article" date="2016" name="Gigascience">
        <title>De novo construction of an expanded transcriptome assembly for the western tarnished plant bug, Lygus hesperus.</title>
        <authorList>
            <person name="Tassone E.E."/>
            <person name="Geib S.M."/>
            <person name="Hall B."/>
            <person name="Fabrick J.A."/>
            <person name="Brent C.S."/>
            <person name="Hull J.J."/>
        </authorList>
    </citation>
    <scope>NUCLEOTIDE SEQUENCE</scope>
</reference>
<evidence type="ECO:0000313" key="9">
    <source>
        <dbReference type="EMBL" id="JAQ16441.1"/>
    </source>
</evidence>
<evidence type="ECO:0000256" key="4">
    <source>
        <dbReference type="ARBA" id="ARBA00022771"/>
    </source>
</evidence>
<gene>
    <name evidence="9" type="primary">ZNF572_0</name>
    <name evidence="9" type="ORF">g.48577</name>
</gene>
<proteinExistence type="predicted"/>
<dbReference type="GO" id="GO:0008270">
    <property type="term" value="F:zinc ion binding"/>
    <property type="evidence" value="ECO:0007669"/>
    <property type="project" value="UniProtKB-KW"/>
</dbReference>
<dbReference type="AlphaFoldDB" id="A0A146M9J5"/>
<dbReference type="GO" id="GO:0005634">
    <property type="term" value="C:nucleus"/>
    <property type="evidence" value="ECO:0007669"/>
    <property type="project" value="UniProtKB-SubCell"/>
</dbReference>
<dbReference type="PANTHER" id="PTHR24394:SF44">
    <property type="entry name" value="ZINC FINGER PROTEIN 271-LIKE"/>
    <property type="match status" value="1"/>
</dbReference>
<evidence type="ECO:0000256" key="1">
    <source>
        <dbReference type="ARBA" id="ARBA00004123"/>
    </source>
</evidence>
<dbReference type="InterPro" id="IPR036236">
    <property type="entry name" value="Znf_C2H2_sf"/>
</dbReference>
<comment type="subcellular location">
    <subcellularLocation>
        <location evidence="1">Nucleus</location>
    </subcellularLocation>
</comment>
<dbReference type="Gene3D" id="3.30.160.60">
    <property type="entry name" value="Classic Zinc Finger"/>
    <property type="match status" value="1"/>
</dbReference>
<organism evidence="9">
    <name type="scientific">Lygus hesperus</name>
    <name type="common">Western plant bug</name>
    <dbReference type="NCBI Taxonomy" id="30085"/>
    <lineage>
        <taxon>Eukaryota</taxon>
        <taxon>Metazoa</taxon>
        <taxon>Ecdysozoa</taxon>
        <taxon>Arthropoda</taxon>
        <taxon>Hexapoda</taxon>
        <taxon>Insecta</taxon>
        <taxon>Pterygota</taxon>
        <taxon>Neoptera</taxon>
        <taxon>Paraneoptera</taxon>
        <taxon>Hemiptera</taxon>
        <taxon>Heteroptera</taxon>
        <taxon>Panheteroptera</taxon>
        <taxon>Cimicomorpha</taxon>
        <taxon>Miridae</taxon>
        <taxon>Mirini</taxon>
        <taxon>Lygus</taxon>
    </lineage>
</organism>
<feature type="domain" description="C2H2-type" evidence="8">
    <location>
        <begin position="180"/>
        <end position="207"/>
    </location>
</feature>